<comment type="similarity">
    <text evidence="2">In the N-terminal section; belongs to the RNA polymerase beta chain family.</text>
</comment>
<dbReference type="GO" id="GO:0000428">
    <property type="term" value="C:DNA-directed RNA polymerase complex"/>
    <property type="evidence" value="ECO:0007669"/>
    <property type="project" value="UniProtKB-KW"/>
</dbReference>
<dbReference type="InterPro" id="IPR045867">
    <property type="entry name" value="DNA-dir_RpoC_beta_prime"/>
</dbReference>
<dbReference type="SMART" id="SM00663">
    <property type="entry name" value="RPOLA_N"/>
    <property type="match status" value="1"/>
</dbReference>
<dbReference type="InterPro" id="IPR044893">
    <property type="entry name" value="RNA_pol_Rpb1_clamp_domain"/>
</dbReference>
<dbReference type="GO" id="GO:0003899">
    <property type="term" value="F:DNA-directed RNA polymerase activity"/>
    <property type="evidence" value="ECO:0007669"/>
    <property type="project" value="UniProtKB-UniRule"/>
</dbReference>
<feature type="binding site" evidence="12">
    <location>
        <position position="72"/>
    </location>
    <ligand>
        <name>Zn(2+)</name>
        <dbReference type="ChEBI" id="CHEBI:29105"/>
        <label>1</label>
    </ligand>
</feature>
<evidence type="ECO:0000256" key="12">
    <source>
        <dbReference type="HAMAP-Rule" id="MF_01322"/>
    </source>
</evidence>
<dbReference type="GO" id="GO:0000287">
    <property type="term" value="F:magnesium ion binding"/>
    <property type="evidence" value="ECO:0007669"/>
    <property type="project" value="UniProtKB-UniRule"/>
</dbReference>
<dbReference type="FunFam" id="4.10.860.120:FF:000001">
    <property type="entry name" value="DNA-directed RNA polymerase subunit beta"/>
    <property type="match status" value="1"/>
</dbReference>
<dbReference type="CDD" id="cd01609">
    <property type="entry name" value="RNAP_beta'_N"/>
    <property type="match status" value="1"/>
</dbReference>
<name>A0A1I6I5C9_9GAMM</name>
<dbReference type="InterPro" id="IPR038120">
    <property type="entry name" value="Rpb1_funnel_sf"/>
</dbReference>
<evidence type="ECO:0000256" key="7">
    <source>
        <dbReference type="ARBA" id="ARBA00022723"/>
    </source>
</evidence>
<dbReference type="Pfam" id="PF04997">
    <property type="entry name" value="RNA_pol_Rpb1_1"/>
    <property type="match status" value="1"/>
</dbReference>
<dbReference type="Gene3D" id="1.10.274.100">
    <property type="entry name" value="RNA polymerase Rpb1, domain 3"/>
    <property type="match status" value="2"/>
</dbReference>
<feature type="binding site" evidence="12">
    <location>
        <position position="70"/>
    </location>
    <ligand>
        <name>Zn(2+)</name>
        <dbReference type="ChEBI" id="CHEBI:29105"/>
        <label>1</label>
    </ligand>
</feature>
<keyword evidence="5 12" id="KW-0808">Transferase</keyword>
<dbReference type="InterPro" id="IPR006592">
    <property type="entry name" value="RNA_pol_N"/>
</dbReference>
<feature type="binding site" evidence="12">
    <location>
        <position position="462"/>
    </location>
    <ligand>
        <name>Mg(2+)</name>
        <dbReference type="ChEBI" id="CHEBI:18420"/>
    </ligand>
</feature>
<keyword evidence="8 12" id="KW-0862">Zinc</keyword>
<dbReference type="InterPro" id="IPR012754">
    <property type="entry name" value="DNA-dir_RpoC_beta_prime_bact"/>
</dbReference>
<dbReference type="Pfam" id="PF05000">
    <property type="entry name" value="RNA_pol_Rpb1_4"/>
    <property type="match status" value="1"/>
</dbReference>
<dbReference type="Gene3D" id="2.40.50.100">
    <property type="match status" value="3"/>
</dbReference>
<evidence type="ECO:0000256" key="5">
    <source>
        <dbReference type="ARBA" id="ARBA00022679"/>
    </source>
</evidence>
<evidence type="ECO:0000256" key="10">
    <source>
        <dbReference type="ARBA" id="ARBA00023163"/>
    </source>
</evidence>
<accession>A0A1I6I5C9</accession>
<evidence type="ECO:0000256" key="8">
    <source>
        <dbReference type="ARBA" id="ARBA00022833"/>
    </source>
</evidence>
<dbReference type="InterPro" id="IPR000722">
    <property type="entry name" value="RNA_pol_asu"/>
</dbReference>
<evidence type="ECO:0000256" key="6">
    <source>
        <dbReference type="ARBA" id="ARBA00022695"/>
    </source>
</evidence>
<feature type="domain" description="RNA polymerase N-terminal" evidence="14">
    <location>
        <begin position="235"/>
        <end position="514"/>
    </location>
</feature>
<evidence type="ECO:0000256" key="11">
    <source>
        <dbReference type="ARBA" id="ARBA00048552"/>
    </source>
</evidence>
<dbReference type="RefSeq" id="WP_091992443.1">
    <property type="nucleotide sequence ID" value="NZ_FOYV01000006.1"/>
</dbReference>
<dbReference type="InterPro" id="IPR042102">
    <property type="entry name" value="RNA_pol_Rpb1_3_sf"/>
</dbReference>
<keyword evidence="16" id="KW-1185">Reference proteome</keyword>
<comment type="similarity">
    <text evidence="3">In the C-terminal section; belongs to the RNA polymerase beta' chain family.</text>
</comment>
<keyword evidence="9 12" id="KW-0460">Magnesium</keyword>
<evidence type="ECO:0000256" key="2">
    <source>
        <dbReference type="ARBA" id="ARBA00007616"/>
    </source>
</evidence>
<comment type="cofactor">
    <cofactor evidence="12">
        <name>Zn(2+)</name>
        <dbReference type="ChEBI" id="CHEBI:29105"/>
    </cofactor>
    <text evidence="12">Binds 2 Zn(2+) ions per subunit.</text>
</comment>
<feature type="binding site" evidence="12">
    <location>
        <position position="822"/>
    </location>
    <ligand>
        <name>Zn(2+)</name>
        <dbReference type="ChEBI" id="CHEBI:29105"/>
        <label>2</label>
    </ligand>
</feature>
<evidence type="ECO:0000256" key="1">
    <source>
        <dbReference type="ARBA" id="ARBA00006460"/>
    </source>
</evidence>
<evidence type="ECO:0000313" key="16">
    <source>
        <dbReference type="Proteomes" id="UP000199290"/>
    </source>
</evidence>
<keyword evidence="7 12" id="KW-0479">Metal-binding</keyword>
<feature type="binding site" evidence="12">
    <location>
        <position position="897"/>
    </location>
    <ligand>
        <name>Zn(2+)</name>
        <dbReference type="ChEBI" id="CHEBI:29105"/>
        <label>2</label>
    </ligand>
</feature>
<dbReference type="InterPro" id="IPR007080">
    <property type="entry name" value="RNA_pol_Rpb1_1"/>
</dbReference>
<dbReference type="GO" id="GO:0005829">
    <property type="term" value="C:cytosol"/>
    <property type="evidence" value="ECO:0007669"/>
    <property type="project" value="UniProtKB-ARBA"/>
</dbReference>
<reference evidence="16" key="1">
    <citation type="submission" date="2016-10" db="EMBL/GenBank/DDBJ databases">
        <authorList>
            <person name="Varghese N."/>
            <person name="Submissions S."/>
        </authorList>
    </citation>
    <scope>NUCLEOTIDE SEQUENCE [LARGE SCALE GENOMIC DNA]</scope>
    <source>
        <strain evidence="16">CGMCC 1.6294</strain>
    </source>
</reference>
<dbReference type="Gene3D" id="4.10.860.120">
    <property type="entry name" value="RNA polymerase II, clamp domain"/>
    <property type="match status" value="1"/>
</dbReference>
<dbReference type="Gene3D" id="1.10.40.90">
    <property type="match status" value="1"/>
</dbReference>
<comment type="function">
    <text evidence="12 13">DNA-dependent RNA polymerase catalyzes the transcription of DNA into RNA using the four ribonucleoside triphosphates as substrates.</text>
</comment>
<dbReference type="GO" id="GO:0006351">
    <property type="term" value="P:DNA-templated transcription"/>
    <property type="evidence" value="ECO:0007669"/>
    <property type="project" value="UniProtKB-UniRule"/>
</dbReference>
<comment type="subunit">
    <text evidence="12">The RNAP catalytic core consists of 2 alpha, 1 beta, 1 beta' and 1 omega subunit. When a sigma factor is associated with the core the holoenzyme is formed, which can initiate transcription.</text>
</comment>
<keyword evidence="6 12" id="KW-0548">Nucleotidyltransferase</keyword>
<evidence type="ECO:0000259" key="14">
    <source>
        <dbReference type="SMART" id="SM00663"/>
    </source>
</evidence>
<keyword evidence="10 12" id="KW-0804">Transcription</keyword>
<dbReference type="EC" id="2.7.7.6" evidence="12"/>
<comment type="similarity">
    <text evidence="1 12 13">Belongs to the RNA polymerase beta' chain family.</text>
</comment>
<dbReference type="NCBIfam" id="TIGR02386">
    <property type="entry name" value="rpoC_TIGR"/>
    <property type="match status" value="1"/>
</dbReference>
<dbReference type="Pfam" id="PF04998">
    <property type="entry name" value="RNA_pol_Rpb1_5"/>
    <property type="match status" value="1"/>
</dbReference>
<feature type="binding site" evidence="12">
    <location>
        <position position="464"/>
    </location>
    <ligand>
        <name>Mg(2+)</name>
        <dbReference type="ChEBI" id="CHEBI:18420"/>
    </ligand>
</feature>
<evidence type="ECO:0000256" key="3">
    <source>
        <dbReference type="ARBA" id="ARBA00009839"/>
    </source>
</evidence>
<dbReference type="Gene3D" id="1.10.132.30">
    <property type="match status" value="1"/>
</dbReference>
<dbReference type="PANTHER" id="PTHR19376">
    <property type="entry name" value="DNA-DIRECTED RNA POLYMERASE"/>
    <property type="match status" value="1"/>
</dbReference>
<dbReference type="Proteomes" id="UP000199290">
    <property type="component" value="Unassembled WGS sequence"/>
</dbReference>
<comment type="catalytic activity">
    <reaction evidence="11 12 13">
        <text>RNA(n) + a ribonucleoside 5'-triphosphate = RNA(n+1) + diphosphate</text>
        <dbReference type="Rhea" id="RHEA:21248"/>
        <dbReference type="Rhea" id="RHEA-COMP:14527"/>
        <dbReference type="Rhea" id="RHEA-COMP:17342"/>
        <dbReference type="ChEBI" id="CHEBI:33019"/>
        <dbReference type="ChEBI" id="CHEBI:61557"/>
        <dbReference type="ChEBI" id="CHEBI:140395"/>
        <dbReference type="EC" id="2.7.7.6"/>
    </reaction>
</comment>
<dbReference type="Pfam" id="PF04983">
    <property type="entry name" value="RNA_pol_Rpb1_3"/>
    <property type="match status" value="1"/>
</dbReference>
<evidence type="ECO:0000256" key="9">
    <source>
        <dbReference type="ARBA" id="ARBA00022842"/>
    </source>
</evidence>
<dbReference type="InterPro" id="IPR007066">
    <property type="entry name" value="RNA_pol_Rpb1_3"/>
</dbReference>
<dbReference type="Gene3D" id="2.40.40.20">
    <property type="match status" value="1"/>
</dbReference>
<evidence type="ECO:0000256" key="4">
    <source>
        <dbReference type="ARBA" id="ARBA00022478"/>
    </source>
</evidence>
<dbReference type="FunFam" id="1.10.150.390:FF:000002">
    <property type="entry name" value="DNA-directed RNA polymerase subunit beta"/>
    <property type="match status" value="1"/>
</dbReference>
<dbReference type="PANTHER" id="PTHR19376:SF54">
    <property type="entry name" value="DNA-DIRECTED RNA POLYMERASE SUBUNIT BETA"/>
    <property type="match status" value="1"/>
</dbReference>
<feature type="binding site" evidence="12">
    <location>
        <position position="85"/>
    </location>
    <ligand>
        <name>Zn(2+)</name>
        <dbReference type="ChEBI" id="CHEBI:29105"/>
        <label>1</label>
    </ligand>
</feature>
<organism evidence="15 16">
    <name type="scientific">Marinobacter gudaonensis</name>
    <dbReference type="NCBI Taxonomy" id="375760"/>
    <lineage>
        <taxon>Bacteria</taxon>
        <taxon>Pseudomonadati</taxon>
        <taxon>Pseudomonadota</taxon>
        <taxon>Gammaproteobacteria</taxon>
        <taxon>Pseudomonadales</taxon>
        <taxon>Marinobacteraceae</taxon>
        <taxon>Marinobacter</taxon>
    </lineage>
</organism>
<feature type="binding site" evidence="12">
    <location>
        <position position="88"/>
    </location>
    <ligand>
        <name>Zn(2+)</name>
        <dbReference type="ChEBI" id="CHEBI:29105"/>
        <label>1</label>
    </ligand>
</feature>
<sequence>MKDLLNLLKSQNQSKEFDAIRIGLASPDMIRSWSFGEVKKPETINYRTFKPERDGLFCAKIFGPIKDYECLCGKYKRLKHRGVICEKCGVEVALASVRRERMGHIELASPVAHIWFLKSLPSRIGLMLDMTLRDIERVLYFESFIVIDPGMTTLEKGQLLNDEQYYEALEEFGDEFDARMGAEAVKELLEGIDLQAEVDALREEIPQTNSETKIKKFSKRLKILEAFLYSGNKPGDMVMTVLPVLPPDLRPLVPLDGGRFATSDLNDLYRRVINRNNRLKRLLELNAPDIIVRNEKRMLQEAVDALLDNGRRGRAITGTNKRPLKSLADMIKGKQGRFRQNLLGKRVDYSGRSVIVVGPYLRLHQCGLPKKMALELFKPFIFSKLEHRGLATTIKAAKKMVEREEGVVWDILDEVIREHPIMLNRAPTLHRLGIQAFEPVLIEGKAIQLHPLVCAAYNADFDGDQMAVHVPLTLEAQLEARALMMSTNNVLSPANGEPIIVPSQDVVLGLYYMTRERKSALGEGMVFSDVKEAHRAYGAGKVDLQAIVKVRVKEVAIGEDGERVETHKIVDTTVGRALLFDIVPDGLSFDLVNRPMVKKAISNLINTCYRDAGLKDTVIFADQLMYMGYHYATVSGISIGFNDFEIPPEKYELVDAASEEVKDIETQYASGLLTQGEKYNKVIDIWSRANDKVSKAMMERLSKEQVIGPDGQPVKGEDGEDLMQESFNSVYMMADSGARGSAAQIRQLSGMRGLMAKPDGSIIETPITANFREGLNVLQYFISTHGARKGLADTALKTANSGYLTRRLVDVSQDLVVTEPDCGTDEGLLMTPHIEGGDVVVPLGDRVLGRVTARDVFTPTDKDNAVVPAGTLLDEKTVEMVERAGVDEIWVRSAITCETRHGICSKCYGRDLARGHEVNVGEAVGVIAAQSIGEPGTQLTMRTFHIGGAASRASAVDNIQVKHGGTVRLHNLKSIEKTDGSLVVVSRSSALAIADEQGREREWYKLPYGAVLSVKNGDQVEAGVVVAKWDPHTHPIIAEAKGTAKFVNMEEGITVRTQADELTGLSTMEVIDSKERPAAGKDIRPAIQLVDDKGEEVELPGGGTAIFFLPANALVTMANGANVELGDVVARIPQESSKTRDITGGLPRVADLFEARRPKESSILAEISGVVSFGKETKGKKRLVITPKDGDAYEVLIPKHRQLNVFEGETVEKGEVISDGPSNPHDILRLLGVVELAKYITNEIQDVYRLQGVVINDKHIEVIVRQMLRKVEITDPGDTTLLSGDQVEITQVLEENEKANAADKEPARFERLLLGITKASLATESFISAASFQETTRVLTEGAVTGKRDYLRGLKENVVVGRLIPAGTGLAYHNERRRKRDLEEQGVTAADVEEALSAELNRES</sequence>
<dbReference type="FunFam" id="1.10.132.30:FF:000003">
    <property type="entry name" value="DNA-directed RNA polymerase subunit beta"/>
    <property type="match status" value="1"/>
</dbReference>
<dbReference type="STRING" id="375760.SAMN04488073_3487"/>
<evidence type="ECO:0000256" key="13">
    <source>
        <dbReference type="RuleBase" id="RU004279"/>
    </source>
</evidence>
<proteinExistence type="inferred from homology"/>
<dbReference type="SUPFAM" id="SSF64484">
    <property type="entry name" value="beta and beta-prime subunits of DNA dependent RNA-polymerase"/>
    <property type="match status" value="1"/>
</dbReference>
<keyword evidence="4 12" id="KW-0240">DNA-directed RNA polymerase</keyword>
<comment type="cofactor">
    <cofactor evidence="12">
        <name>Mg(2+)</name>
        <dbReference type="ChEBI" id="CHEBI:18420"/>
    </cofactor>
    <text evidence="12">Binds 1 Mg(2+) ion per subunit.</text>
</comment>
<dbReference type="HAMAP" id="MF_01322">
    <property type="entry name" value="RNApol_bact_RpoC"/>
    <property type="match status" value="1"/>
</dbReference>
<dbReference type="CDD" id="cd02655">
    <property type="entry name" value="RNAP_beta'_C"/>
    <property type="match status" value="1"/>
</dbReference>
<dbReference type="Gene3D" id="1.10.1790.20">
    <property type="match status" value="1"/>
</dbReference>
<feature type="binding site" evidence="12">
    <location>
        <position position="904"/>
    </location>
    <ligand>
        <name>Zn(2+)</name>
        <dbReference type="ChEBI" id="CHEBI:29105"/>
        <label>2</label>
    </ligand>
</feature>
<evidence type="ECO:0000313" key="15">
    <source>
        <dbReference type="EMBL" id="SFR61913.1"/>
    </source>
</evidence>
<protein>
    <recommendedName>
        <fullName evidence="12">DNA-directed RNA polymerase subunit beta'</fullName>
        <shortName evidence="12">RNAP subunit beta'</shortName>
        <ecNumber evidence="12">2.7.7.6</ecNumber>
    </recommendedName>
    <alternativeName>
        <fullName evidence="12">RNA polymerase subunit beta'</fullName>
    </alternativeName>
    <alternativeName>
        <fullName evidence="12">Transcriptase subunit beta'</fullName>
    </alternativeName>
</protein>
<dbReference type="OrthoDB" id="9815296at2"/>
<dbReference type="EMBL" id="FOYV01000006">
    <property type="protein sequence ID" value="SFR61913.1"/>
    <property type="molecule type" value="Genomic_DNA"/>
</dbReference>
<feature type="binding site" evidence="12">
    <location>
        <position position="907"/>
    </location>
    <ligand>
        <name>Zn(2+)</name>
        <dbReference type="ChEBI" id="CHEBI:29105"/>
        <label>2</label>
    </ligand>
</feature>
<feature type="binding site" evidence="12">
    <location>
        <position position="460"/>
    </location>
    <ligand>
        <name>Mg(2+)</name>
        <dbReference type="ChEBI" id="CHEBI:18420"/>
    </ligand>
</feature>
<dbReference type="GO" id="GO:0008270">
    <property type="term" value="F:zinc ion binding"/>
    <property type="evidence" value="ECO:0007669"/>
    <property type="project" value="UniProtKB-UniRule"/>
</dbReference>
<dbReference type="Pfam" id="PF00623">
    <property type="entry name" value="RNA_pol_Rpb1_2"/>
    <property type="match status" value="1"/>
</dbReference>
<dbReference type="FunFam" id="1.10.40.90:FF:000001">
    <property type="entry name" value="DNA-directed RNA polymerase subunit beta"/>
    <property type="match status" value="1"/>
</dbReference>
<gene>
    <name evidence="12" type="primary">rpoC</name>
    <name evidence="15" type="ORF">SAMN04488073_3487</name>
</gene>
<dbReference type="InterPro" id="IPR007081">
    <property type="entry name" value="RNA_pol_Rpb1_5"/>
</dbReference>
<dbReference type="GO" id="GO:0003677">
    <property type="term" value="F:DNA binding"/>
    <property type="evidence" value="ECO:0007669"/>
    <property type="project" value="UniProtKB-UniRule"/>
</dbReference>
<dbReference type="Gene3D" id="1.10.150.390">
    <property type="match status" value="1"/>
</dbReference>
<dbReference type="InterPro" id="IPR007083">
    <property type="entry name" value="RNA_pol_Rpb1_4"/>
</dbReference>